<keyword evidence="4 6" id="KW-0863">Zinc-finger</keyword>
<evidence type="ECO:0000256" key="3">
    <source>
        <dbReference type="ARBA" id="ARBA00022723"/>
    </source>
</evidence>
<dbReference type="PANTHER" id="PTHR12983">
    <property type="entry name" value="RING FINGER 10 FAMILY MEMBER"/>
    <property type="match status" value="1"/>
</dbReference>
<dbReference type="InterPro" id="IPR001841">
    <property type="entry name" value="Znf_RING"/>
</dbReference>
<evidence type="ECO:0000313" key="10">
    <source>
        <dbReference type="Proteomes" id="UP000290900"/>
    </source>
</evidence>
<evidence type="ECO:0000256" key="1">
    <source>
        <dbReference type="ARBA" id="ARBA00004496"/>
    </source>
</evidence>
<feature type="compositionally biased region" description="Basic residues" evidence="7">
    <location>
        <begin position="102"/>
        <end position="112"/>
    </location>
</feature>
<dbReference type="Gene3D" id="3.30.40.10">
    <property type="entry name" value="Zinc/RING finger domain, C3HC4 (zinc finger)"/>
    <property type="match status" value="1"/>
</dbReference>
<dbReference type="SMART" id="SM00184">
    <property type="entry name" value="RING"/>
    <property type="match status" value="1"/>
</dbReference>
<dbReference type="PROSITE" id="PS50089">
    <property type="entry name" value="ZF_RING_2"/>
    <property type="match status" value="1"/>
</dbReference>
<evidence type="ECO:0000256" key="6">
    <source>
        <dbReference type="PROSITE-ProRule" id="PRU00175"/>
    </source>
</evidence>
<dbReference type="PROSITE" id="PS00518">
    <property type="entry name" value="ZF_RING_1"/>
    <property type="match status" value="1"/>
</dbReference>
<feature type="region of interest" description="Disordered" evidence="7">
    <location>
        <begin position="645"/>
        <end position="666"/>
    </location>
</feature>
<keyword evidence="2" id="KW-0963">Cytoplasm</keyword>
<name>A0A448YR71_BRENA</name>
<evidence type="ECO:0000256" key="7">
    <source>
        <dbReference type="SAM" id="MobiDB-lite"/>
    </source>
</evidence>
<keyword evidence="10" id="KW-1185">Reference proteome</keyword>
<dbReference type="FunCoup" id="A0A448YR71">
    <property type="interactions" value="596"/>
</dbReference>
<protein>
    <submittedName>
        <fullName evidence="9">DEKNAAC104623</fullName>
    </submittedName>
</protein>
<feature type="compositionally biased region" description="Basic residues" evidence="7">
    <location>
        <begin position="651"/>
        <end position="660"/>
    </location>
</feature>
<evidence type="ECO:0000313" key="9">
    <source>
        <dbReference type="EMBL" id="VEU23412.1"/>
    </source>
</evidence>
<keyword evidence="5" id="KW-0862">Zinc</keyword>
<dbReference type="AlphaFoldDB" id="A0A448YR71"/>
<comment type="subcellular location">
    <subcellularLocation>
        <location evidence="1">Cytoplasm</location>
    </subcellularLocation>
</comment>
<proteinExistence type="predicted"/>
<organism evidence="9 10">
    <name type="scientific">Brettanomyces naardenensis</name>
    <name type="common">Yeast</name>
    <dbReference type="NCBI Taxonomy" id="13370"/>
    <lineage>
        <taxon>Eukaryota</taxon>
        <taxon>Fungi</taxon>
        <taxon>Dikarya</taxon>
        <taxon>Ascomycota</taxon>
        <taxon>Saccharomycotina</taxon>
        <taxon>Pichiomycetes</taxon>
        <taxon>Pichiales</taxon>
        <taxon>Pichiaceae</taxon>
        <taxon>Brettanomyces</taxon>
    </lineage>
</organism>
<evidence type="ECO:0000256" key="4">
    <source>
        <dbReference type="ARBA" id="ARBA00022771"/>
    </source>
</evidence>
<dbReference type="GO" id="GO:0045944">
    <property type="term" value="P:positive regulation of transcription by RNA polymerase II"/>
    <property type="evidence" value="ECO:0007669"/>
    <property type="project" value="TreeGrafter"/>
</dbReference>
<dbReference type="Proteomes" id="UP000290900">
    <property type="component" value="Unassembled WGS sequence"/>
</dbReference>
<dbReference type="OrthoDB" id="302966at2759"/>
<evidence type="ECO:0000256" key="5">
    <source>
        <dbReference type="ARBA" id="ARBA00022833"/>
    </source>
</evidence>
<feature type="compositionally biased region" description="Polar residues" evidence="7">
    <location>
        <begin position="1"/>
        <end position="31"/>
    </location>
</feature>
<feature type="domain" description="RING-type" evidence="8">
    <location>
        <begin position="168"/>
        <end position="225"/>
    </location>
</feature>
<evidence type="ECO:0000259" key="8">
    <source>
        <dbReference type="PROSITE" id="PS50089"/>
    </source>
</evidence>
<dbReference type="GO" id="GO:0008270">
    <property type="term" value="F:zinc ion binding"/>
    <property type="evidence" value="ECO:0007669"/>
    <property type="project" value="UniProtKB-KW"/>
</dbReference>
<feature type="region of interest" description="Disordered" evidence="7">
    <location>
        <begin position="94"/>
        <end position="116"/>
    </location>
</feature>
<dbReference type="InterPro" id="IPR017907">
    <property type="entry name" value="Znf_RING_CS"/>
</dbReference>
<accession>A0A448YR71</accession>
<dbReference type="InterPro" id="IPR039739">
    <property type="entry name" value="MAG2/RNF10"/>
</dbReference>
<dbReference type="PANTHER" id="PTHR12983:SF9">
    <property type="entry name" value="E3 UBIQUITIN-PROTEIN LIGASE RNF10"/>
    <property type="match status" value="1"/>
</dbReference>
<evidence type="ECO:0000256" key="2">
    <source>
        <dbReference type="ARBA" id="ARBA00022490"/>
    </source>
</evidence>
<feature type="region of interest" description="Disordered" evidence="7">
    <location>
        <begin position="1"/>
        <end position="48"/>
    </location>
</feature>
<dbReference type="Pfam" id="PF13445">
    <property type="entry name" value="zf-RING_UBOX"/>
    <property type="match status" value="1"/>
</dbReference>
<dbReference type="EMBL" id="CAACVR010000045">
    <property type="protein sequence ID" value="VEU23412.1"/>
    <property type="molecule type" value="Genomic_DNA"/>
</dbReference>
<reference evidence="9 10" key="1">
    <citation type="submission" date="2018-12" db="EMBL/GenBank/DDBJ databases">
        <authorList>
            <person name="Tiukova I."/>
            <person name="Dainat J."/>
        </authorList>
    </citation>
    <scope>NUCLEOTIDE SEQUENCE [LARGE SCALE GENOMIC DNA]</scope>
</reference>
<dbReference type="GO" id="GO:0005737">
    <property type="term" value="C:cytoplasm"/>
    <property type="evidence" value="ECO:0007669"/>
    <property type="project" value="UniProtKB-SubCell"/>
</dbReference>
<dbReference type="InParanoid" id="A0A448YR71"/>
<sequence length="666" mass="76331">MSTASSKRSHNNAKASNNFNKGSTRTGSRNRNSGRHTKRYNNDIESNDVKDLPPLLSDDDIMLERSIMKSSKKGLDISHLLDFTIADDESRQLESIETSSHPRFHGRRRSSNRRMPDINLSGRNYINVNYKFIVDYRADYKAQMLDPNLPLEDNTIIRVIVNGKDYQCPICLGDEFIAPRMTRCGHIFCYPCLMRLFSSSAEAKNDGVRAAEQPGSRTATCPLCNELIRERHRLLPVLINHEEDEKLAAGELITLNLMYRSNSNILAQPFLFYLEDSEFNGSIPWIEKGSTTDDFFKTSKYVRYSRIMKCDVDFIVGCFEQELSSIESHKLYDKEVYHDSGVYYDIAKINIDVELDAVKTSFKAEKGGPVSAPSYHHKDSDTSTLTTQQIEQLLVKQNDYKFDDNEKGYFFYQHQVGSNSKVKYFLSSLDIQILKAMYGDYSNFPFTLTLNLENISFDDGMVTEEMIRRLKYLGHLPIGTEVGFLELDWIGASSRLMPPEIYGQFKKRLKDRARHTRSKRLKEDRNKKTFEKELELKTLKFYSSENNLPLEEYGYKLKQENEFNNFPSRRSSADAVQPSLNATYEENALASNGELTGATDGSQDDGKNKVHYSTSVWGTKVPVLEEEAVEGDDYDDIERALKAAKEEQQRKGKKGRKGKKIILSFN</sequence>
<gene>
    <name evidence="9" type="ORF">BRENAR_LOCUS4142</name>
</gene>
<dbReference type="GO" id="GO:0000976">
    <property type="term" value="F:transcription cis-regulatory region binding"/>
    <property type="evidence" value="ECO:0007669"/>
    <property type="project" value="TreeGrafter"/>
</dbReference>
<dbReference type="SUPFAM" id="SSF57850">
    <property type="entry name" value="RING/U-box"/>
    <property type="match status" value="1"/>
</dbReference>
<keyword evidence="3" id="KW-0479">Metal-binding</keyword>
<dbReference type="InterPro" id="IPR013083">
    <property type="entry name" value="Znf_RING/FYVE/PHD"/>
</dbReference>
<dbReference type="STRING" id="13370.A0A448YR71"/>
<dbReference type="InterPro" id="IPR027370">
    <property type="entry name" value="Znf-RING_euk"/>
</dbReference>